<protein>
    <recommendedName>
        <fullName evidence="3">Retrotransposon gag domain-containing protein</fullName>
    </recommendedName>
</protein>
<organism evidence="1 2">
    <name type="scientific">Vitis vinifera</name>
    <name type="common">Grape</name>
    <dbReference type="NCBI Taxonomy" id="29760"/>
    <lineage>
        <taxon>Eukaryota</taxon>
        <taxon>Viridiplantae</taxon>
        <taxon>Streptophyta</taxon>
        <taxon>Embryophyta</taxon>
        <taxon>Tracheophyta</taxon>
        <taxon>Spermatophyta</taxon>
        <taxon>Magnoliopsida</taxon>
        <taxon>eudicotyledons</taxon>
        <taxon>Gunneridae</taxon>
        <taxon>Pentapetalae</taxon>
        <taxon>rosids</taxon>
        <taxon>Vitales</taxon>
        <taxon>Vitaceae</taxon>
        <taxon>Viteae</taxon>
        <taxon>Vitis</taxon>
    </lineage>
</organism>
<accession>A0A438DJJ2</accession>
<evidence type="ECO:0000313" key="1">
    <source>
        <dbReference type="EMBL" id="RVW35589.1"/>
    </source>
</evidence>
<proteinExistence type="predicted"/>
<sequence>MNFMSYVAVVSRGWDEPNARDMGIMKSQPNAKGEMYISNDGIDMKAKIATMARRLEELEMKKMQEVQAISQTPLQPMPCAICLSYEHLVEECPTILAVREMFGDCNTYNSNWRNHPNFSWKPQPPQYKQHVQAPQQASNLEQAIVNLSKVGVDFVGAQKSINAQLSQRIDSVESSLNKRMDEIQNDLSQKIDNLQYSISRLIRENLHKRDCKNDERKGREERILAIGSISTSGHIWSTFSSPFYTYYIPFRSSGSQESNSLNGVQIGVETKKLWLLQENCTELSGNFAHLNPRCENFAHHYSRCEIHSKVRKSQSKLWPFEDDYAKLNGNVAAAPNFATVRHVFEALSGAQIMHTICRFEAWEVRNLELQTVCELDLKRRSYGHLKTYCTKLSGNFAP</sequence>
<dbReference type="AlphaFoldDB" id="A0A438DJJ2"/>
<name>A0A438DJJ2_VITVI</name>
<dbReference type="Proteomes" id="UP000288805">
    <property type="component" value="Unassembled WGS sequence"/>
</dbReference>
<gene>
    <name evidence="1" type="ORF">CK203_112558</name>
</gene>
<comment type="caution">
    <text evidence="1">The sequence shown here is derived from an EMBL/GenBank/DDBJ whole genome shotgun (WGS) entry which is preliminary data.</text>
</comment>
<dbReference type="EMBL" id="QGNW01001601">
    <property type="protein sequence ID" value="RVW35589.1"/>
    <property type="molecule type" value="Genomic_DNA"/>
</dbReference>
<evidence type="ECO:0008006" key="3">
    <source>
        <dbReference type="Google" id="ProtNLM"/>
    </source>
</evidence>
<reference evidence="1 2" key="1">
    <citation type="journal article" date="2018" name="PLoS Genet.">
        <title>Population sequencing reveals clonal diversity and ancestral inbreeding in the grapevine cultivar Chardonnay.</title>
        <authorList>
            <person name="Roach M.J."/>
            <person name="Johnson D.L."/>
            <person name="Bohlmann J."/>
            <person name="van Vuuren H.J."/>
            <person name="Jones S.J."/>
            <person name="Pretorius I.S."/>
            <person name="Schmidt S.A."/>
            <person name="Borneman A.R."/>
        </authorList>
    </citation>
    <scope>NUCLEOTIDE SEQUENCE [LARGE SCALE GENOMIC DNA]</scope>
    <source>
        <strain evidence="2">cv. Chardonnay</strain>
        <tissue evidence="1">Leaf</tissue>
    </source>
</reference>
<evidence type="ECO:0000313" key="2">
    <source>
        <dbReference type="Proteomes" id="UP000288805"/>
    </source>
</evidence>